<protein>
    <submittedName>
        <fullName evidence="4">Glutamate-1-semialdehyde 2,1-aminomutase</fullName>
    </submittedName>
</protein>
<dbReference type="RefSeq" id="WP_245755691.1">
    <property type="nucleotide sequence ID" value="NZ_FOMZ01000021.1"/>
</dbReference>
<dbReference type="EMBL" id="FOMZ01000021">
    <property type="protein sequence ID" value="SFE66352.1"/>
    <property type="molecule type" value="Genomic_DNA"/>
</dbReference>
<name>A0A1I2CDT1_9ACTN</name>
<proteinExistence type="inferred from homology"/>
<reference evidence="5" key="1">
    <citation type="submission" date="2016-10" db="EMBL/GenBank/DDBJ databases">
        <authorList>
            <person name="Varghese N."/>
            <person name="Submissions S."/>
        </authorList>
    </citation>
    <scope>NUCLEOTIDE SEQUENCE [LARGE SCALE GENOMIC DNA]</scope>
    <source>
        <strain evidence="5">DSM 45004</strain>
    </source>
</reference>
<evidence type="ECO:0000313" key="4">
    <source>
        <dbReference type="EMBL" id="SFE66352.1"/>
    </source>
</evidence>
<organism evidence="4 5">
    <name type="scientific">Actinopolyspora alba</name>
    <dbReference type="NCBI Taxonomy" id="673379"/>
    <lineage>
        <taxon>Bacteria</taxon>
        <taxon>Bacillati</taxon>
        <taxon>Actinomycetota</taxon>
        <taxon>Actinomycetes</taxon>
        <taxon>Actinopolysporales</taxon>
        <taxon>Actinopolysporaceae</taxon>
        <taxon>Actinopolyspora</taxon>
        <taxon>Actinopolyspora alba group</taxon>
    </lineage>
</organism>
<accession>A0A1I2CDT1</accession>
<sequence>MATSEETAQNILDEYEDRTSVSRSAFLKAQDHMPGGDTRTMTSYWPYPVYFDKGQENTVRDLDGNWYTDFLANYGALVHGHNHPALIEAVHEQIEKGTAPGGPTFVQIEHARRMRERVPSLEKLRYCNSGTEATMWAIRTARAFTGRDLVIKIHGGYHGTHDWSQISAFVAAGGEFEQYDRDLDPVQVSPGVPESVLNSVLSIPYNDTATARRVLDDYADRIAAVIVEPVLGVGGGIPAEPDFMRTLRDRTAAMEALLVFDECATFRVGPWQLKHDVRPDLTTFSKIVGGGLPIGVFGGRSDVMKIFDPLSESEPVFHASAFGGNSLSLAAGIAALDNFGSDEIERLNELGSTLRAGLDRMAAREGIAGDAVGFGSISYFHFGSGRLDNAADTAARRANRATLRGLVHLELLNKGFLVGRHGIICLSTPTSNEAVSGLISAFGEVLRKLRPYIAHYHPDLLVEPSVRGESA</sequence>
<keyword evidence="2 3" id="KW-0663">Pyridoxal phosphate</keyword>
<evidence type="ECO:0000313" key="5">
    <source>
        <dbReference type="Proteomes" id="UP000198716"/>
    </source>
</evidence>
<dbReference type="Pfam" id="PF00202">
    <property type="entry name" value="Aminotran_3"/>
    <property type="match status" value="1"/>
</dbReference>
<dbReference type="InterPro" id="IPR015421">
    <property type="entry name" value="PyrdxlP-dep_Trfase_major"/>
</dbReference>
<gene>
    <name evidence="4" type="ORF">SAMN04487819_12128</name>
</gene>
<dbReference type="Gene3D" id="3.90.1150.10">
    <property type="entry name" value="Aspartate Aminotransferase, domain 1"/>
    <property type="match status" value="1"/>
</dbReference>
<comment type="similarity">
    <text evidence="3">Belongs to the class-III pyridoxal-phosphate-dependent aminotransferase family.</text>
</comment>
<evidence type="ECO:0000256" key="2">
    <source>
        <dbReference type="ARBA" id="ARBA00022898"/>
    </source>
</evidence>
<evidence type="ECO:0000256" key="3">
    <source>
        <dbReference type="RuleBase" id="RU003560"/>
    </source>
</evidence>
<comment type="cofactor">
    <cofactor evidence="1">
        <name>pyridoxal 5'-phosphate</name>
        <dbReference type="ChEBI" id="CHEBI:597326"/>
    </cofactor>
</comment>
<dbReference type="Proteomes" id="UP000198716">
    <property type="component" value="Unassembled WGS sequence"/>
</dbReference>
<dbReference type="SUPFAM" id="SSF53383">
    <property type="entry name" value="PLP-dependent transferases"/>
    <property type="match status" value="1"/>
</dbReference>
<dbReference type="Gene3D" id="3.40.640.10">
    <property type="entry name" value="Type I PLP-dependent aspartate aminotransferase-like (Major domain)"/>
    <property type="match status" value="1"/>
</dbReference>
<dbReference type="AlphaFoldDB" id="A0A1I2CDT1"/>
<dbReference type="InterPro" id="IPR015422">
    <property type="entry name" value="PyrdxlP-dep_Trfase_small"/>
</dbReference>
<dbReference type="GO" id="GO:0008483">
    <property type="term" value="F:transaminase activity"/>
    <property type="evidence" value="ECO:0007669"/>
    <property type="project" value="InterPro"/>
</dbReference>
<dbReference type="PANTHER" id="PTHR43713">
    <property type="entry name" value="GLUTAMATE-1-SEMIALDEHYDE 2,1-AMINOMUTASE"/>
    <property type="match status" value="1"/>
</dbReference>
<dbReference type="InterPro" id="IPR015424">
    <property type="entry name" value="PyrdxlP-dep_Trfase"/>
</dbReference>
<dbReference type="InterPro" id="IPR005814">
    <property type="entry name" value="Aminotrans_3"/>
</dbReference>
<dbReference type="CDD" id="cd00610">
    <property type="entry name" value="OAT_like"/>
    <property type="match status" value="1"/>
</dbReference>
<evidence type="ECO:0000256" key="1">
    <source>
        <dbReference type="ARBA" id="ARBA00001933"/>
    </source>
</evidence>
<dbReference type="GO" id="GO:0030170">
    <property type="term" value="F:pyridoxal phosphate binding"/>
    <property type="evidence" value="ECO:0007669"/>
    <property type="project" value="InterPro"/>
</dbReference>
<keyword evidence="5" id="KW-1185">Reference proteome</keyword>
<dbReference type="PANTHER" id="PTHR43713:SF3">
    <property type="entry name" value="GLUTAMATE-1-SEMIALDEHYDE 2,1-AMINOMUTASE 1, CHLOROPLASTIC-RELATED"/>
    <property type="match status" value="1"/>
</dbReference>